<evidence type="ECO:0000259" key="4">
    <source>
        <dbReference type="Pfam" id="PF20990"/>
    </source>
</evidence>
<dbReference type="InterPro" id="IPR018702">
    <property type="entry name" value="DUF2207"/>
</dbReference>
<dbReference type="Pfam" id="PF20990">
    <property type="entry name" value="DUF2207_C"/>
    <property type="match status" value="1"/>
</dbReference>
<feature type="transmembrane region" description="Helical" evidence="2">
    <location>
        <begin position="454"/>
        <end position="472"/>
    </location>
</feature>
<feature type="transmembrane region" description="Helical" evidence="2">
    <location>
        <begin position="278"/>
        <end position="302"/>
    </location>
</feature>
<evidence type="ECO:0000256" key="2">
    <source>
        <dbReference type="SAM" id="Phobius"/>
    </source>
</evidence>
<keyword evidence="2" id="KW-0812">Transmembrane</keyword>
<evidence type="ECO:0000313" key="6">
    <source>
        <dbReference type="Proteomes" id="UP000565572"/>
    </source>
</evidence>
<dbReference type="Pfam" id="PF09972">
    <property type="entry name" value="DUF2207"/>
    <property type="match status" value="1"/>
</dbReference>
<sequence>MTRPGTSAARSGGLSRASRLLLALFLACGVVLTSALIGTRPASAATADLVKSLDVAYAVQPDGTLQVKETWVWQFGSDSGRHGIKRNLVVREPWSEQGKDTNQDAVYTLSNLQVTSPDGVNTDVSQDDTPSDKGREVETTLTIGSGSETISAPTATYVISYDLTGALRSFPNDNPPYDEFFWDVTGSGNPAFEQVRVTASVPQGPYQGGLSCFAGPIQSKTNCTEPSKVSGDAGVFETDDLPAGQNMSVGVKIQPGAVATVTPDLQPRADARTPAEKAAVVGAGVAVGGAAIASPLLGVAYYRKRGRDLRYAGLPPGSFPAGGQQTETVPNDPDLQIPVAFVPPKIPVAEAGLLIDGVLDTKETAATLVDLAVRGGVRIISENKSDMRVDLLDPSVATAPHEMALLNGIFRGDPPGTVVDLGSQGSLLPAHEAMDAAVREQVTARGWFTKVPSGRSTTGLGLGVVALVVFGVVHAGLWALLLAAALLPVVITVLVVKQKMKRGQRTPEGRAWSDQTEGFKQYIATAEAGQLRFEEGEDIFSRYLPWAIVFGLADRWSKVCGDLVAMGRLPDTVPYWYYGNMNLSSFNTGFLTGTLLSSASPVPSASSGSGGTGFGGGSSFGGGGFSGGGGGGGGSSSW</sequence>
<keyword evidence="6" id="KW-1185">Reference proteome</keyword>
<proteinExistence type="predicted"/>
<dbReference type="EMBL" id="JACHZG010000001">
    <property type="protein sequence ID" value="MBB3327780.1"/>
    <property type="molecule type" value="Genomic_DNA"/>
</dbReference>
<feature type="domain" description="DUF2207" evidence="3">
    <location>
        <begin position="51"/>
        <end position="252"/>
    </location>
</feature>
<feature type="region of interest" description="Disordered" evidence="1">
    <location>
        <begin position="116"/>
        <end position="135"/>
    </location>
</feature>
<gene>
    <name evidence="5" type="ORF">FHX39_002724</name>
</gene>
<evidence type="ECO:0000256" key="1">
    <source>
        <dbReference type="SAM" id="MobiDB-lite"/>
    </source>
</evidence>
<dbReference type="InterPro" id="IPR048389">
    <property type="entry name" value="YciQ-like_C"/>
</dbReference>
<feature type="transmembrane region" description="Helical" evidence="2">
    <location>
        <begin position="478"/>
        <end position="496"/>
    </location>
</feature>
<organism evidence="5 6">
    <name type="scientific">Microlunatus antarcticus</name>
    <dbReference type="NCBI Taxonomy" id="53388"/>
    <lineage>
        <taxon>Bacteria</taxon>
        <taxon>Bacillati</taxon>
        <taxon>Actinomycetota</taxon>
        <taxon>Actinomycetes</taxon>
        <taxon>Propionibacteriales</taxon>
        <taxon>Propionibacteriaceae</taxon>
        <taxon>Microlunatus</taxon>
    </lineage>
</organism>
<dbReference type="Proteomes" id="UP000565572">
    <property type="component" value="Unassembled WGS sequence"/>
</dbReference>
<feature type="compositionally biased region" description="Polar residues" evidence="1">
    <location>
        <begin position="116"/>
        <end position="128"/>
    </location>
</feature>
<comment type="caution">
    <text evidence="5">The sequence shown here is derived from an EMBL/GenBank/DDBJ whole genome shotgun (WGS) entry which is preliminary data.</text>
</comment>
<dbReference type="RefSeq" id="WP_183339216.1">
    <property type="nucleotide sequence ID" value="NZ_JACHZG010000001.1"/>
</dbReference>
<name>A0A7W5JWV8_9ACTN</name>
<keyword evidence="2" id="KW-0472">Membrane</keyword>
<dbReference type="AlphaFoldDB" id="A0A7W5JWV8"/>
<feature type="domain" description="Predicted membrane protein YciQ-like C-terminal" evidence="4">
    <location>
        <begin position="343"/>
        <end position="558"/>
    </location>
</feature>
<reference evidence="5 6" key="1">
    <citation type="submission" date="2020-08" db="EMBL/GenBank/DDBJ databases">
        <title>Sequencing the genomes of 1000 actinobacteria strains.</title>
        <authorList>
            <person name="Klenk H.-P."/>
        </authorList>
    </citation>
    <scope>NUCLEOTIDE SEQUENCE [LARGE SCALE GENOMIC DNA]</scope>
    <source>
        <strain evidence="5 6">DSM 11053</strain>
    </source>
</reference>
<evidence type="ECO:0000259" key="3">
    <source>
        <dbReference type="Pfam" id="PF09972"/>
    </source>
</evidence>
<protein>
    <submittedName>
        <fullName evidence="5">Putative membrane protein YgcG</fullName>
    </submittedName>
</protein>
<accession>A0A7W5JWV8</accession>
<keyword evidence="2" id="KW-1133">Transmembrane helix</keyword>
<evidence type="ECO:0000313" key="5">
    <source>
        <dbReference type="EMBL" id="MBB3327780.1"/>
    </source>
</evidence>